<evidence type="ECO:0000313" key="3">
    <source>
        <dbReference type="Proteomes" id="UP001149813"/>
    </source>
</evidence>
<feature type="compositionally biased region" description="Low complexity" evidence="1">
    <location>
        <begin position="25"/>
        <end position="38"/>
    </location>
</feature>
<keyword evidence="3" id="KW-1185">Reference proteome</keyword>
<dbReference type="AlphaFoldDB" id="A0A9W7XWW1"/>
<comment type="caution">
    <text evidence="2">The sequence shown here is derived from an EMBL/GenBank/DDBJ whole genome shotgun (WGS) entry which is preliminary data.</text>
</comment>
<name>A0A9W7XWW1_9FUNG</name>
<protein>
    <submittedName>
        <fullName evidence="2">Uncharacterized protein</fullName>
    </submittedName>
</protein>
<organism evidence="2 3">
    <name type="scientific">Coemansia erecta</name>
    <dbReference type="NCBI Taxonomy" id="147472"/>
    <lineage>
        <taxon>Eukaryota</taxon>
        <taxon>Fungi</taxon>
        <taxon>Fungi incertae sedis</taxon>
        <taxon>Zoopagomycota</taxon>
        <taxon>Kickxellomycotina</taxon>
        <taxon>Kickxellomycetes</taxon>
        <taxon>Kickxellales</taxon>
        <taxon>Kickxellaceae</taxon>
        <taxon>Coemansia</taxon>
    </lineage>
</organism>
<dbReference type="Proteomes" id="UP001149813">
    <property type="component" value="Unassembled WGS sequence"/>
</dbReference>
<evidence type="ECO:0000256" key="1">
    <source>
        <dbReference type="SAM" id="MobiDB-lite"/>
    </source>
</evidence>
<reference evidence="2" key="1">
    <citation type="submission" date="2022-07" db="EMBL/GenBank/DDBJ databases">
        <title>Phylogenomic reconstructions and comparative analyses of Kickxellomycotina fungi.</title>
        <authorList>
            <person name="Reynolds N.K."/>
            <person name="Stajich J.E."/>
            <person name="Barry K."/>
            <person name="Grigoriev I.V."/>
            <person name="Crous P."/>
            <person name="Smith M.E."/>
        </authorList>
    </citation>
    <scope>NUCLEOTIDE SEQUENCE</scope>
    <source>
        <strain evidence="2">NBRC 32514</strain>
    </source>
</reference>
<feature type="region of interest" description="Disordered" evidence="1">
    <location>
        <begin position="126"/>
        <end position="145"/>
    </location>
</feature>
<gene>
    <name evidence="2" type="ORF">LPJ53_003116</name>
</gene>
<proteinExistence type="predicted"/>
<sequence>MSANGGGGHYHRDRFGSGHSGGYPGSNSNNNNNNNSGNAGRGRGRGRGQETGGRGRGRGRDAAGSGHNGGGSGGGSRDHKPSGAGGPEHGKSGRFVPVKAPGPTPASSTPWCAMYVMPSSARPEVGLTGEKIPGPFSPPLRPTTFEAMSRKPQDVLRRQNEDFAMRQRVQQLLQQAKTSPSGSLGNFVGKMSHNNNNIIPVLPRPDTV</sequence>
<feature type="compositionally biased region" description="Gly residues" evidence="1">
    <location>
        <begin position="66"/>
        <end position="75"/>
    </location>
</feature>
<dbReference type="OrthoDB" id="5551320at2759"/>
<feature type="region of interest" description="Disordered" evidence="1">
    <location>
        <begin position="1"/>
        <end position="110"/>
    </location>
</feature>
<accession>A0A9W7XWW1</accession>
<dbReference type="EMBL" id="JANBOJ010000110">
    <property type="protein sequence ID" value="KAJ1722476.1"/>
    <property type="molecule type" value="Genomic_DNA"/>
</dbReference>
<evidence type="ECO:0000313" key="2">
    <source>
        <dbReference type="EMBL" id="KAJ1722476.1"/>
    </source>
</evidence>
<feature type="region of interest" description="Disordered" evidence="1">
    <location>
        <begin position="176"/>
        <end position="208"/>
    </location>
</feature>